<reference evidence="9 10" key="2">
    <citation type="journal article" date="2017" name="Int. J. Syst. Evol. Microbiol.">
        <title>Rouxiella badensis sp. nov. and Rouxiella silvae sp. nov. isolated from peat bog soil in Germany and emendation of the genus description.</title>
        <authorList>
            <person name="Le Fleche-Mateos A."/>
            <person name="Kugler J.H."/>
            <person name="Hansen S.H."/>
            <person name="Syldatk C."/>
            <person name="Hausmann R."/>
            <person name="Lomprez F."/>
            <person name="Vandenbogaert M."/>
            <person name="Manuguerra J.C."/>
            <person name="Grimont P.A."/>
        </authorList>
    </citation>
    <scope>NUCLEOTIDE SEQUENCE [LARGE SCALE GENOMIC DNA]</scope>
    <source>
        <strain evidence="9 10">213</strain>
    </source>
</reference>
<sequence>MKILLTGANGQLGRCFQDRLPEGWQIEALGSAELDISNASQVEAVIAAWKPDAIVNAGAYTGVDKAESEPEVAARVNTQGPKNLALAARAIGAKLIHVSTDYVFDGQGTQPYLETDPTAPLGVYGKTKLDGEHAVQSVLPDAAIIRTAWVFSEYGNNFVKTMVKLSEKRDALGIVSDQRGCPTYAGDLATAIIKLLEQDAAGGIYHYGGSREVSWFEFADRIFDVAVSQGRIEKKPALSAVTTEQYPTPAKRPAYSVLDGKKIKALGISLSDWDKALTEIINKF</sequence>
<dbReference type="Proteomes" id="UP000705283">
    <property type="component" value="Unassembled WGS sequence"/>
</dbReference>
<evidence type="ECO:0000313" key="11">
    <source>
        <dbReference type="Proteomes" id="UP000705283"/>
    </source>
</evidence>
<evidence type="ECO:0000313" key="10">
    <source>
        <dbReference type="Proteomes" id="UP000192722"/>
    </source>
</evidence>
<dbReference type="Pfam" id="PF04321">
    <property type="entry name" value="RmlD_sub_bind"/>
    <property type="match status" value="1"/>
</dbReference>
<dbReference type="PANTHER" id="PTHR10491">
    <property type="entry name" value="DTDP-4-DEHYDRORHAMNOSE REDUCTASE"/>
    <property type="match status" value="1"/>
</dbReference>
<dbReference type="Gene3D" id="3.40.50.720">
    <property type="entry name" value="NAD(P)-binding Rossmann-like Domain"/>
    <property type="match status" value="1"/>
</dbReference>
<accession>A0AA40X3U0</accession>
<dbReference type="EC" id="1.1.1.133" evidence="3 6"/>
<evidence type="ECO:0000256" key="3">
    <source>
        <dbReference type="ARBA" id="ARBA00012929"/>
    </source>
</evidence>
<keyword evidence="10" id="KW-1185">Reference proteome</keyword>
<name>A0AA40X3U0_9GAMM</name>
<dbReference type="GO" id="GO:0008831">
    <property type="term" value="F:dTDP-4-dehydrorhamnose reductase activity"/>
    <property type="evidence" value="ECO:0007669"/>
    <property type="project" value="UniProtKB-EC"/>
</dbReference>
<dbReference type="InterPro" id="IPR036291">
    <property type="entry name" value="NAD(P)-bd_dom_sf"/>
</dbReference>
<dbReference type="SUPFAM" id="SSF51735">
    <property type="entry name" value="NAD(P)-binding Rossmann-fold domains"/>
    <property type="match status" value="1"/>
</dbReference>
<dbReference type="InterPro" id="IPR005913">
    <property type="entry name" value="dTDP_dehydrorham_reduct"/>
</dbReference>
<evidence type="ECO:0000256" key="1">
    <source>
        <dbReference type="ARBA" id="ARBA00004781"/>
    </source>
</evidence>
<reference evidence="8" key="3">
    <citation type="submission" date="2020-11" db="EMBL/GenBank/DDBJ databases">
        <authorList>
            <person name="Lee S.D."/>
        </authorList>
    </citation>
    <scope>NUCLEOTIDE SEQUENCE</scope>
    <source>
        <strain evidence="8">SAP-2</strain>
    </source>
</reference>
<dbReference type="CDD" id="cd05254">
    <property type="entry name" value="dTDP_HR_like_SDR_e"/>
    <property type="match status" value="1"/>
</dbReference>
<evidence type="ECO:0000256" key="4">
    <source>
        <dbReference type="ARBA" id="ARBA00017099"/>
    </source>
</evidence>
<reference evidence="9" key="1">
    <citation type="submission" date="2016-12" db="EMBL/GenBank/DDBJ databases">
        <authorList>
            <person name="Le Fleche-Mateos A."/>
        </authorList>
    </citation>
    <scope>NUCLEOTIDE SEQUENCE</scope>
    <source>
        <strain evidence="9">213</strain>
    </source>
</reference>
<keyword evidence="6" id="KW-0521">NADP</keyword>
<dbReference type="InterPro" id="IPR029903">
    <property type="entry name" value="RmlD-like-bd"/>
</dbReference>
<comment type="catalytic activity">
    <reaction evidence="5 6">
        <text>dTDP-beta-L-rhamnose + NADP(+) = dTDP-4-dehydro-beta-L-rhamnose + NADPH + H(+)</text>
        <dbReference type="Rhea" id="RHEA:21796"/>
        <dbReference type="ChEBI" id="CHEBI:15378"/>
        <dbReference type="ChEBI" id="CHEBI:57510"/>
        <dbReference type="ChEBI" id="CHEBI:57783"/>
        <dbReference type="ChEBI" id="CHEBI:58349"/>
        <dbReference type="ChEBI" id="CHEBI:62830"/>
        <dbReference type="EC" id="1.1.1.133"/>
    </reaction>
</comment>
<gene>
    <name evidence="8" type="primary">rfbD</name>
    <name evidence="9" type="ORF">BS639_16735</name>
    <name evidence="8" type="ORF">ITX54_15330</name>
</gene>
<keyword evidence="6 8" id="KW-0560">Oxidoreductase</keyword>
<dbReference type="EMBL" id="MRWD01000042">
    <property type="protein sequence ID" value="ORJ20125.1"/>
    <property type="molecule type" value="Genomic_DNA"/>
</dbReference>
<evidence type="ECO:0000256" key="6">
    <source>
        <dbReference type="RuleBase" id="RU364082"/>
    </source>
</evidence>
<comment type="caution">
    <text evidence="8">The sequence shown here is derived from an EMBL/GenBank/DDBJ whole genome shotgun (WGS) entry which is preliminary data.</text>
</comment>
<proteinExistence type="inferred from homology"/>
<dbReference type="AlphaFoldDB" id="A0AA40X3U0"/>
<dbReference type="GO" id="GO:0005829">
    <property type="term" value="C:cytosol"/>
    <property type="evidence" value="ECO:0007669"/>
    <property type="project" value="TreeGrafter"/>
</dbReference>
<feature type="domain" description="RmlD-like substrate binding" evidence="7">
    <location>
        <begin position="1"/>
        <end position="283"/>
    </location>
</feature>
<comment type="pathway">
    <text evidence="1 6">Carbohydrate biosynthesis; dTDP-L-rhamnose biosynthesis.</text>
</comment>
<dbReference type="GO" id="GO:0019305">
    <property type="term" value="P:dTDP-rhamnose biosynthetic process"/>
    <property type="evidence" value="ECO:0007669"/>
    <property type="project" value="TreeGrafter"/>
</dbReference>
<comment type="cofactor">
    <cofactor evidence="6">
        <name>Mg(2+)</name>
        <dbReference type="ChEBI" id="CHEBI:18420"/>
    </cofactor>
    <text evidence="6">Binds 1 Mg(2+) ion per monomer.</text>
</comment>
<evidence type="ECO:0000256" key="2">
    <source>
        <dbReference type="ARBA" id="ARBA00010944"/>
    </source>
</evidence>
<evidence type="ECO:0000256" key="5">
    <source>
        <dbReference type="ARBA" id="ARBA00048200"/>
    </source>
</evidence>
<reference evidence="8" key="4">
    <citation type="submission" date="2022-09" db="EMBL/GenBank/DDBJ databases">
        <title>Rouxiella aceris sp. nov., isolated from tree sap and emended description of the genus Rhouxiella.</title>
        <authorList>
            <person name="Kim I.S."/>
        </authorList>
    </citation>
    <scope>NUCLEOTIDE SEQUENCE</scope>
    <source>
        <strain evidence="8">SAP-2</strain>
    </source>
</reference>
<dbReference type="Gene3D" id="3.90.25.10">
    <property type="entry name" value="UDP-galactose 4-epimerase, domain 1"/>
    <property type="match status" value="1"/>
</dbReference>
<comment type="function">
    <text evidence="6">Catalyzes the reduction of dTDP-6-deoxy-L-lyxo-4-hexulose to yield dTDP-L-rhamnose.</text>
</comment>
<organism evidence="8 11">
    <name type="scientific">Rouxiella silvae</name>
    <dbReference type="NCBI Taxonomy" id="1646373"/>
    <lineage>
        <taxon>Bacteria</taxon>
        <taxon>Pseudomonadati</taxon>
        <taxon>Pseudomonadota</taxon>
        <taxon>Gammaproteobacteria</taxon>
        <taxon>Enterobacterales</taxon>
        <taxon>Yersiniaceae</taxon>
        <taxon>Rouxiella</taxon>
    </lineage>
</organism>
<dbReference type="Proteomes" id="UP000192722">
    <property type="component" value="Unassembled WGS sequence"/>
</dbReference>
<evidence type="ECO:0000313" key="8">
    <source>
        <dbReference type="EMBL" id="MBF6638035.1"/>
    </source>
</evidence>
<dbReference type="EMBL" id="JADMKS010000006">
    <property type="protein sequence ID" value="MBF6638035.1"/>
    <property type="molecule type" value="Genomic_DNA"/>
</dbReference>
<protein>
    <recommendedName>
        <fullName evidence="4 6">dTDP-4-dehydrorhamnose reductase</fullName>
        <ecNumber evidence="3 6">1.1.1.133</ecNumber>
    </recommendedName>
</protein>
<comment type="similarity">
    <text evidence="2 6">Belongs to the dTDP-4-dehydrorhamnose reductase family.</text>
</comment>
<dbReference type="PANTHER" id="PTHR10491:SF4">
    <property type="entry name" value="METHIONINE ADENOSYLTRANSFERASE 2 SUBUNIT BETA"/>
    <property type="match status" value="1"/>
</dbReference>
<evidence type="ECO:0000313" key="9">
    <source>
        <dbReference type="EMBL" id="ORJ20125.1"/>
    </source>
</evidence>
<dbReference type="NCBIfam" id="TIGR01214">
    <property type="entry name" value="rmlD"/>
    <property type="match status" value="1"/>
</dbReference>
<evidence type="ECO:0000259" key="7">
    <source>
        <dbReference type="Pfam" id="PF04321"/>
    </source>
</evidence>
<dbReference type="FunFam" id="3.40.50.720:FF:000159">
    <property type="entry name" value="dTDP-4-dehydrorhamnose reductase"/>
    <property type="match status" value="1"/>
</dbReference>
<dbReference type="RefSeq" id="WP_055780416.1">
    <property type="nucleotide sequence ID" value="NZ_CBCSCF010000001.1"/>
</dbReference>